<keyword evidence="2" id="KW-0808">Transferase</keyword>
<keyword evidence="6" id="KW-0472">Membrane</keyword>
<evidence type="ECO:0000256" key="6">
    <source>
        <dbReference type="ARBA" id="ARBA00023136"/>
    </source>
</evidence>
<dbReference type="InterPro" id="IPR018011">
    <property type="entry name" value="Carb_sulfotrans_8-10"/>
</dbReference>
<evidence type="ECO:0000256" key="3">
    <source>
        <dbReference type="ARBA" id="ARBA00022692"/>
    </source>
</evidence>
<evidence type="ECO:0000256" key="1">
    <source>
        <dbReference type="ARBA" id="ARBA00004323"/>
    </source>
</evidence>
<evidence type="ECO:0000256" key="2">
    <source>
        <dbReference type="ARBA" id="ARBA00022679"/>
    </source>
</evidence>
<dbReference type="Proteomes" id="UP001371218">
    <property type="component" value="Unassembled WGS sequence"/>
</dbReference>
<keyword evidence="4" id="KW-1133">Transmembrane helix</keyword>
<organism evidence="8 9">
    <name type="scientific">Ideonella lacteola</name>
    <dbReference type="NCBI Taxonomy" id="2984193"/>
    <lineage>
        <taxon>Bacteria</taxon>
        <taxon>Pseudomonadati</taxon>
        <taxon>Pseudomonadota</taxon>
        <taxon>Betaproteobacteria</taxon>
        <taxon>Burkholderiales</taxon>
        <taxon>Sphaerotilaceae</taxon>
        <taxon>Ideonella</taxon>
    </lineage>
</organism>
<keyword evidence="3" id="KW-0812">Transmembrane</keyword>
<proteinExistence type="predicted"/>
<keyword evidence="9" id="KW-1185">Reference proteome</keyword>
<comment type="caution">
    <text evidence="8">The sequence shown here is derived from an EMBL/GenBank/DDBJ whole genome shotgun (WGS) entry which is preliminary data.</text>
</comment>
<dbReference type="Pfam" id="PF03567">
    <property type="entry name" value="Sulfotransfer_2"/>
    <property type="match status" value="1"/>
</dbReference>
<evidence type="ECO:0000256" key="5">
    <source>
        <dbReference type="ARBA" id="ARBA00023034"/>
    </source>
</evidence>
<comment type="subcellular location">
    <subcellularLocation>
        <location evidence="1">Golgi apparatus membrane</location>
        <topology evidence="1">Single-pass type II membrane protein</topology>
    </subcellularLocation>
</comment>
<dbReference type="EMBL" id="JBBUTG010000003">
    <property type="protein sequence ID" value="MEK8030654.1"/>
    <property type="molecule type" value="Genomic_DNA"/>
</dbReference>
<dbReference type="Gene3D" id="3.40.50.300">
    <property type="entry name" value="P-loop containing nucleotide triphosphate hydrolases"/>
    <property type="match status" value="1"/>
</dbReference>
<dbReference type="RefSeq" id="WP_341425014.1">
    <property type="nucleotide sequence ID" value="NZ_JBBUTG010000003.1"/>
</dbReference>
<dbReference type="InterPro" id="IPR005331">
    <property type="entry name" value="Sulfotransferase"/>
</dbReference>
<evidence type="ECO:0000313" key="8">
    <source>
        <dbReference type="EMBL" id="MEK8030654.1"/>
    </source>
</evidence>
<sequence length="236" mass="26858">MIISLNRRYVFVHIHKCAGTSIEVALAKSLKHNDIVLGSTKSGEKYQEFFKRAIGLNKHSTALEARGFLGDALYAKFYKFAFVRNPIDRLHSLYSYALKLAHDADLTDEERRQFEQSGQWPDRPPFRYKAVAAALESKSFSEFALHPLTWADAGAQPQWQSVCNPHGELIVDFVGKVESIEQDFNHICEKLEVAVPLEVKNSSHETKKAHELSPLALSTIRERFARDFQLFGYTAE</sequence>
<dbReference type="PANTHER" id="PTHR12137">
    <property type="entry name" value="CARBOHYDRATE SULFOTRANSFERASE"/>
    <property type="match status" value="1"/>
</dbReference>
<protein>
    <submittedName>
        <fullName evidence="8">Sulfotransferase family 2 domain-containing protein</fullName>
    </submittedName>
</protein>
<gene>
    <name evidence="8" type="ORF">AACH06_07425</name>
</gene>
<evidence type="ECO:0000256" key="4">
    <source>
        <dbReference type="ARBA" id="ARBA00022989"/>
    </source>
</evidence>
<keyword evidence="5" id="KW-0333">Golgi apparatus</keyword>
<accession>A0ABU9BL13</accession>
<dbReference type="SUPFAM" id="SSF52540">
    <property type="entry name" value="P-loop containing nucleoside triphosphate hydrolases"/>
    <property type="match status" value="1"/>
</dbReference>
<dbReference type="PANTHER" id="PTHR12137:SF54">
    <property type="entry name" value="CARBOHYDRATE SULFOTRANSFERASE"/>
    <property type="match status" value="1"/>
</dbReference>
<keyword evidence="7" id="KW-0325">Glycoprotein</keyword>
<reference evidence="8 9" key="1">
    <citation type="submission" date="2024-04" db="EMBL/GenBank/DDBJ databases">
        <title>Novel species of the genus Ideonella isolated from streams.</title>
        <authorList>
            <person name="Lu H."/>
        </authorList>
    </citation>
    <scope>NUCLEOTIDE SEQUENCE [LARGE SCALE GENOMIC DNA]</scope>
    <source>
        <strain evidence="8 9">DXS29W</strain>
    </source>
</reference>
<evidence type="ECO:0000313" key="9">
    <source>
        <dbReference type="Proteomes" id="UP001371218"/>
    </source>
</evidence>
<evidence type="ECO:0000256" key="7">
    <source>
        <dbReference type="ARBA" id="ARBA00023180"/>
    </source>
</evidence>
<name>A0ABU9BL13_9BURK</name>
<dbReference type="InterPro" id="IPR027417">
    <property type="entry name" value="P-loop_NTPase"/>
</dbReference>